<dbReference type="Proteomes" id="UP000824107">
    <property type="component" value="Unassembled WGS sequence"/>
</dbReference>
<evidence type="ECO:0000313" key="1">
    <source>
        <dbReference type="EMBL" id="HIU54150.1"/>
    </source>
</evidence>
<comment type="caution">
    <text evidence="1">The sequence shown here is derived from an EMBL/GenBank/DDBJ whole genome shotgun (WGS) entry which is preliminary data.</text>
</comment>
<organism evidence="1 2">
    <name type="scientific">Candidatus Scatocola faecipullorum</name>
    <dbReference type="NCBI Taxonomy" id="2840917"/>
    <lineage>
        <taxon>Bacteria</taxon>
        <taxon>Pseudomonadati</taxon>
        <taxon>Pseudomonadota</taxon>
        <taxon>Alphaproteobacteria</taxon>
        <taxon>Rhodospirillales</taxon>
        <taxon>Rhodospirillaceae</taxon>
        <taxon>Rhodospirillaceae incertae sedis</taxon>
        <taxon>Candidatus Scatocola</taxon>
    </lineage>
</organism>
<dbReference type="EMBL" id="DVNC01000061">
    <property type="protein sequence ID" value="HIU54150.1"/>
    <property type="molecule type" value="Genomic_DNA"/>
</dbReference>
<reference evidence="1" key="1">
    <citation type="submission" date="2020-10" db="EMBL/GenBank/DDBJ databases">
        <authorList>
            <person name="Gilroy R."/>
        </authorList>
    </citation>
    <scope>NUCLEOTIDE SEQUENCE</scope>
    <source>
        <strain evidence="1">ChiW3-316</strain>
    </source>
</reference>
<proteinExistence type="predicted"/>
<sequence length="143" mass="15942">MKDLFAKALEVARSYNVQTPENGIVLYSVSYQPTKENRDQALAYAARHPDKMVIEHTDCGAKLVEMGLLSSDSGLTPDEIAEVWSIASKRFISEAKGSVTAFVNNADPRSVFCRMELPNILTNPKLTSINGIEKHEFAKMFFK</sequence>
<name>A0A9D1M5Q0_9PROT</name>
<accession>A0A9D1M5Q0</accession>
<protein>
    <submittedName>
        <fullName evidence="1">Uncharacterized protein</fullName>
    </submittedName>
</protein>
<gene>
    <name evidence="1" type="ORF">IAD20_08750</name>
</gene>
<evidence type="ECO:0000313" key="2">
    <source>
        <dbReference type="Proteomes" id="UP000824107"/>
    </source>
</evidence>
<dbReference type="AlphaFoldDB" id="A0A9D1M5Q0"/>
<reference evidence="1" key="2">
    <citation type="journal article" date="2021" name="PeerJ">
        <title>Extensive microbial diversity within the chicken gut microbiome revealed by metagenomics and culture.</title>
        <authorList>
            <person name="Gilroy R."/>
            <person name="Ravi A."/>
            <person name="Getino M."/>
            <person name="Pursley I."/>
            <person name="Horton D.L."/>
            <person name="Alikhan N.F."/>
            <person name="Baker D."/>
            <person name="Gharbi K."/>
            <person name="Hall N."/>
            <person name="Watson M."/>
            <person name="Adriaenssens E.M."/>
            <person name="Foster-Nyarko E."/>
            <person name="Jarju S."/>
            <person name="Secka A."/>
            <person name="Antonio M."/>
            <person name="Oren A."/>
            <person name="Chaudhuri R.R."/>
            <person name="La Ragione R."/>
            <person name="Hildebrand F."/>
            <person name="Pallen M.J."/>
        </authorList>
    </citation>
    <scope>NUCLEOTIDE SEQUENCE</scope>
    <source>
        <strain evidence="1">ChiW3-316</strain>
    </source>
</reference>
<dbReference type="SUPFAM" id="SSF52309">
    <property type="entry name" value="N-(deoxy)ribosyltransferase-like"/>
    <property type="match status" value="1"/>
</dbReference>